<organism evidence="1 2">
    <name type="scientific">Scutellospora calospora</name>
    <dbReference type="NCBI Taxonomy" id="85575"/>
    <lineage>
        <taxon>Eukaryota</taxon>
        <taxon>Fungi</taxon>
        <taxon>Fungi incertae sedis</taxon>
        <taxon>Mucoromycota</taxon>
        <taxon>Glomeromycotina</taxon>
        <taxon>Glomeromycetes</taxon>
        <taxon>Diversisporales</taxon>
        <taxon>Gigasporaceae</taxon>
        <taxon>Scutellospora</taxon>
    </lineage>
</organism>
<protein>
    <submittedName>
        <fullName evidence="1">3569_t:CDS:1</fullName>
    </submittedName>
</protein>
<evidence type="ECO:0000313" key="1">
    <source>
        <dbReference type="EMBL" id="CAG8536617.1"/>
    </source>
</evidence>
<keyword evidence="2" id="KW-1185">Reference proteome</keyword>
<dbReference type="Proteomes" id="UP000789860">
    <property type="component" value="Unassembled WGS sequence"/>
</dbReference>
<accession>A0ACA9LP94</accession>
<dbReference type="EMBL" id="CAJVPM010006585">
    <property type="protein sequence ID" value="CAG8536617.1"/>
    <property type="molecule type" value="Genomic_DNA"/>
</dbReference>
<gene>
    <name evidence="1" type="ORF">SCALOS_LOCUS4670</name>
</gene>
<proteinExistence type="predicted"/>
<name>A0ACA9LP94_9GLOM</name>
<reference evidence="1" key="1">
    <citation type="submission" date="2021-06" db="EMBL/GenBank/DDBJ databases">
        <authorList>
            <person name="Kallberg Y."/>
            <person name="Tangrot J."/>
            <person name="Rosling A."/>
        </authorList>
    </citation>
    <scope>NUCLEOTIDE SEQUENCE</scope>
    <source>
        <strain evidence="1">AU212A</strain>
    </source>
</reference>
<evidence type="ECO:0000313" key="2">
    <source>
        <dbReference type="Proteomes" id="UP000789860"/>
    </source>
</evidence>
<sequence length="150" mass="16647">MSDLQPTNAPEHKSHKLSSFLTNSVLKISNLVFRKNSIMSNTTNTETPTSNNTVPGNTTTNFDLSKIDPNVKAYINAACQVSSNAIISTIKSYIDQTTATQMDMINKLNDQLVSCLNKQNISNQQSSILNQQNISNHWPSIMNQNNQNTE</sequence>
<comment type="caution">
    <text evidence="1">The sequence shown here is derived from an EMBL/GenBank/DDBJ whole genome shotgun (WGS) entry which is preliminary data.</text>
</comment>